<protein>
    <submittedName>
        <fullName evidence="2">Uncharacterized protein</fullName>
    </submittedName>
</protein>
<feature type="region of interest" description="Disordered" evidence="1">
    <location>
        <begin position="89"/>
        <end position="122"/>
    </location>
</feature>
<dbReference type="Proteomes" id="UP000826271">
    <property type="component" value="Unassembled WGS sequence"/>
</dbReference>
<organism evidence="2 3">
    <name type="scientific">Buddleja alternifolia</name>
    <dbReference type="NCBI Taxonomy" id="168488"/>
    <lineage>
        <taxon>Eukaryota</taxon>
        <taxon>Viridiplantae</taxon>
        <taxon>Streptophyta</taxon>
        <taxon>Embryophyta</taxon>
        <taxon>Tracheophyta</taxon>
        <taxon>Spermatophyta</taxon>
        <taxon>Magnoliopsida</taxon>
        <taxon>eudicotyledons</taxon>
        <taxon>Gunneridae</taxon>
        <taxon>Pentapetalae</taxon>
        <taxon>asterids</taxon>
        <taxon>lamiids</taxon>
        <taxon>Lamiales</taxon>
        <taxon>Scrophulariaceae</taxon>
        <taxon>Buddlejeae</taxon>
        <taxon>Buddleja</taxon>
    </lineage>
</organism>
<reference evidence="2" key="1">
    <citation type="submission" date="2019-10" db="EMBL/GenBank/DDBJ databases">
        <authorList>
            <person name="Zhang R."/>
            <person name="Pan Y."/>
            <person name="Wang J."/>
            <person name="Ma R."/>
            <person name="Yu S."/>
        </authorList>
    </citation>
    <scope>NUCLEOTIDE SEQUENCE</scope>
    <source>
        <strain evidence="2">LA-IB0</strain>
        <tissue evidence="2">Leaf</tissue>
    </source>
</reference>
<dbReference type="AlphaFoldDB" id="A0AAV6XCM3"/>
<evidence type="ECO:0000313" key="2">
    <source>
        <dbReference type="EMBL" id="KAG8377717.1"/>
    </source>
</evidence>
<proteinExistence type="predicted"/>
<feature type="compositionally biased region" description="Basic and acidic residues" evidence="1">
    <location>
        <begin position="98"/>
        <end position="114"/>
    </location>
</feature>
<evidence type="ECO:0000256" key="1">
    <source>
        <dbReference type="SAM" id="MobiDB-lite"/>
    </source>
</evidence>
<dbReference type="EMBL" id="WHWC01000008">
    <property type="protein sequence ID" value="KAG8377717.1"/>
    <property type="molecule type" value="Genomic_DNA"/>
</dbReference>
<evidence type="ECO:0000313" key="3">
    <source>
        <dbReference type="Proteomes" id="UP000826271"/>
    </source>
</evidence>
<comment type="caution">
    <text evidence="2">The sequence shown here is derived from an EMBL/GenBank/DDBJ whole genome shotgun (WGS) entry which is preliminary data.</text>
</comment>
<sequence>MAKATELRSRNAATTAASYRDRLPPPLRVVDRRRFLELSVAAASYRSQSPQPLTNLDSRRLLQISIDAVSYRSIAAVFSSCRSPLPQMKAGSMSRGAVRKETKEVLKPVDDSKVGKRKAAPKANKSRGVLEVFQEEIPNVKGVSTVGKTGGEKWRSLTEAFYDLIDIFELNGFPSEDNA</sequence>
<keyword evidence="3" id="KW-1185">Reference proteome</keyword>
<gene>
    <name evidence="2" type="ORF">BUALT_Bualt08G0061800</name>
</gene>
<name>A0AAV6XCM3_9LAMI</name>
<accession>A0AAV6XCM3</accession>